<dbReference type="EMBL" id="ML996705">
    <property type="protein sequence ID" value="KAF2396844.1"/>
    <property type="molecule type" value="Genomic_DNA"/>
</dbReference>
<accession>A0A6G1HLR2</accession>
<evidence type="ECO:0000256" key="2">
    <source>
        <dbReference type="SAM" id="Phobius"/>
    </source>
</evidence>
<keyword evidence="2" id="KW-0472">Membrane</keyword>
<feature type="region of interest" description="Disordered" evidence="1">
    <location>
        <begin position="1"/>
        <end position="38"/>
    </location>
</feature>
<protein>
    <submittedName>
        <fullName evidence="3">Uncharacterized protein</fullName>
    </submittedName>
</protein>
<evidence type="ECO:0000313" key="3">
    <source>
        <dbReference type="EMBL" id="KAF2396844.1"/>
    </source>
</evidence>
<keyword evidence="2" id="KW-0812">Transmembrane</keyword>
<keyword evidence="2" id="KW-1133">Transmembrane helix</keyword>
<dbReference type="AlphaFoldDB" id="A0A6G1HLR2"/>
<reference evidence="3" key="1">
    <citation type="journal article" date="2020" name="Stud. Mycol.">
        <title>101 Dothideomycetes genomes: a test case for predicting lifestyles and emergence of pathogens.</title>
        <authorList>
            <person name="Haridas S."/>
            <person name="Albert R."/>
            <person name="Binder M."/>
            <person name="Bloem J."/>
            <person name="Labutti K."/>
            <person name="Salamov A."/>
            <person name="Andreopoulos B."/>
            <person name="Baker S."/>
            <person name="Barry K."/>
            <person name="Bills G."/>
            <person name="Bluhm B."/>
            <person name="Cannon C."/>
            <person name="Castanera R."/>
            <person name="Culley D."/>
            <person name="Daum C."/>
            <person name="Ezra D."/>
            <person name="Gonzalez J."/>
            <person name="Henrissat B."/>
            <person name="Kuo A."/>
            <person name="Liang C."/>
            <person name="Lipzen A."/>
            <person name="Lutzoni F."/>
            <person name="Magnuson J."/>
            <person name="Mondo S."/>
            <person name="Nolan M."/>
            <person name="Ohm R."/>
            <person name="Pangilinan J."/>
            <person name="Park H.-J."/>
            <person name="Ramirez L."/>
            <person name="Alfaro M."/>
            <person name="Sun H."/>
            <person name="Tritt A."/>
            <person name="Yoshinaga Y."/>
            <person name="Zwiers L.-H."/>
            <person name="Turgeon B."/>
            <person name="Goodwin S."/>
            <person name="Spatafora J."/>
            <person name="Crous P."/>
            <person name="Grigoriev I."/>
        </authorList>
    </citation>
    <scope>NUCLEOTIDE SEQUENCE</scope>
    <source>
        <strain evidence="3">CBS 262.69</strain>
    </source>
</reference>
<feature type="transmembrane region" description="Helical" evidence="2">
    <location>
        <begin position="68"/>
        <end position="86"/>
    </location>
</feature>
<evidence type="ECO:0000313" key="4">
    <source>
        <dbReference type="Proteomes" id="UP000799640"/>
    </source>
</evidence>
<name>A0A6G1HLR2_9PEZI</name>
<keyword evidence="4" id="KW-1185">Reference proteome</keyword>
<organism evidence="3 4">
    <name type="scientific">Trichodelitschia bisporula</name>
    <dbReference type="NCBI Taxonomy" id="703511"/>
    <lineage>
        <taxon>Eukaryota</taxon>
        <taxon>Fungi</taxon>
        <taxon>Dikarya</taxon>
        <taxon>Ascomycota</taxon>
        <taxon>Pezizomycotina</taxon>
        <taxon>Dothideomycetes</taxon>
        <taxon>Dothideomycetes incertae sedis</taxon>
        <taxon>Phaeotrichales</taxon>
        <taxon>Phaeotrichaceae</taxon>
        <taxon>Trichodelitschia</taxon>
    </lineage>
</organism>
<gene>
    <name evidence="3" type="ORF">EJ06DRAFT_533575</name>
</gene>
<feature type="compositionally biased region" description="Basic and acidic residues" evidence="1">
    <location>
        <begin position="1"/>
        <end position="14"/>
    </location>
</feature>
<sequence>MSESHDAQKKETKAIRRRLSPVTQKCSPLANDPPVARFPDSFPRAHEREYVKDVKEVMMMMMIRQRRALLVFPPPALLLVFGFPEIPGAGC</sequence>
<dbReference type="Proteomes" id="UP000799640">
    <property type="component" value="Unassembled WGS sequence"/>
</dbReference>
<proteinExistence type="predicted"/>
<evidence type="ECO:0000256" key="1">
    <source>
        <dbReference type="SAM" id="MobiDB-lite"/>
    </source>
</evidence>